<accession>A0A0M4E6B3</accession>
<reference evidence="2 4" key="1">
    <citation type="submission" date="2015-08" db="EMBL/GenBank/DDBJ databases">
        <title>Ancestral chromatin configuration constrains chromatin evolution on differentiating sex chromosomes in Drosophila.</title>
        <authorList>
            <person name="Zhou Q."/>
            <person name="Bachtrog D."/>
        </authorList>
    </citation>
    <scope>NUCLEOTIDE SEQUENCE [LARGE SCALE GENOMIC DNA]</scope>
    <source>
        <tissue evidence="2">Whole larvae</tissue>
    </source>
</reference>
<dbReference type="Proteomes" id="UP000494163">
    <property type="component" value="Chromosome 2L"/>
</dbReference>
<evidence type="ECO:0000313" key="2">
    <source>
        <dbReference type="EMBL" id="ALC38090.1"/>
    </source>
</evidence>
<gene>
    <name evidence="2" type="ORF">Dbus_chr2Lg175</name>
    <name evidence="3" type="ORF">Dbus_chr2Lg2446</name>
</gene>
<protein>
    <submittedName>
        <fullName evidence="2">CG18508</fullName>
    </submittedName>
    <submittedName>
        <fullName evidence="3">Maker615</fullName>
    </submittedName>
</protein>
<dbReference type="PANTHER" id="PTHR13456:SF0">
    <property type="entry name" value="UPF0729 PROTEIN C18ORF32"/>
    <property type="match status" value="1"/>
</dbReference>
<organism evidence="2 4">
    <name type="scientific">Drosophila busckii</name>
    <name type="common">Fruit fly</name>
    <dbReference type="NCBI Taxonomy" id="30019"/>
    <lineage>
        <taxon>Eukaryota</taxon>
        <taxon>Metazoa</taxon>
        <taxon>Ecdysozoa</taxon>
        <taxon>Arthropoda</taxon>
        <taxon>Hexapoda</taxon>
        <taxon>Insecta</taxon>
        <taxon>Pterygota</taxon>
        <taxon>Neoptera</taxon>
        <taxon>Endopterygota</taxon>
        <taxon>Diptera</taxon>
        <taxon>Brachycera</taxon>
        <taxon>Muscomorpha</taxon>
        <taxon>Ephydroidea</taxon>
        <taxon>Drosophilidae</taxon>
        <taxon>Drosophila</taxon>
    </lineage>
</organism>
<dbReference type="PANTHER" id="PTHR13456">
    <property type="entry name" value="UPF0729 PROTEIN C18ORF32"/>
    <property type="match status" value="1"/>
</dbReference>
<comment type="similarity">
    <text evidence="1">Belongs to the UPF0729 family.</text>
</comment>
<sequence length="85" mass="9752">MVCIPCIMVPLVLYIWHKFVQPIMLRYWNPWAKKDAAGNVIKQEPPQSPFQCVGGTCRFVRRGAKAKELPIDVARDEPVKDLQKS</sequence>
<dbReference type="OMA" id="HKFIQPY"/>
<evidence type="ECO:0000256" key="1">
    <source>
        <dbReference type="ARBA" id="ARBA00007959"/>
    </source>
</evidence>
<dbReference type="EMBL" id="CP012523">
    <property type="protein sequence ID" value="ALC38090.1"/>
    <property type="molecule type" value="Genomic_DNA"/>
</dbReference>
<dbReference type="EMBL" id="CP012523">
    <property type="protein sequence ID" value="ALC40361.1"/>
    <property type="molecule type" value="Genomic_DNA"/>
</dbReference>
<dbReference type="AlphaFoldDB" id="A0A0M4E6B3"/>
<dbReference type="InterPro" id="IPR026776">
    <property type="entry name" value="UPF0729_C18orf32-like"/>
</dbReference>
<keyword evidence="4" id="KW-1185">Reference proteome</keyword>
<proteinExistence type="inferred from homology"/>
<evidence type="ECO:0000313" key="4">
    <source>
        <dbReference type="Proteomes" id="UP000494163"/>
    </source>
</evidence>
<dbReference type="OrthoDB" id="10062823at2759"/>
<name>A0A0M4E6B3_DROBS</name>
<dbReference type="Pfam" id="PF14975">
    <property type="entry name" value="DUF4512"/>
    <property type="match status" value="1"/>
</dbReference>
<evidence type="ECO:0000313" key="3">
    <source>
        <dbReference type="EMBL" id="ALC40361.1"/>
    </source>
</evidence>